<sequence>MALCLALLSSKHKVLRATSPLYHDIRRNMQQRALLDTHALASKDISPLIYHTVNEHQISKPALGAGFMEEMNEAIHNNLPFRVRNKILNWGALPDEAQKQYEQLAERHDGNLVLPPADEDILANHKHIEGDIRNFLDNMLSTDGHCKHGNGVMLVLGAFNHGLERQNVCVVGVNGQREADFIVPKEAWNPLLSAMRDYLDLHRPQVAVDETSLDAATMPSPLDTTAAKAASPPSPAPSSLSLSTTPPLLPSSANPGTLAFSTNAAVLDIPPADVAPPTTSGSGLLAPEVIMAALLVLYPHAAVIGFEESFYHEQNSMSREDFAMTDGTGNVNDEEPSSKVSVATTKRPATVANSNVRPASAFAATILNVNSPLHGNLMATNTTEVRRSSARFGDNYTHRVIKRIRKYT</sequence>
<evidence type="ECO:0000313" key="1">
    <source>
        <dbReference type="EMBL" id="TFK61367.1"/>
    </source>
</evidence>
<keyword evidence="2" id="KW-1185">Reference proteome</keyword>
<protein>
    <submittedName>
        <fullName evidence="1">Uncharacterized protein</fullName>
    </submittedName>
</protein>
<accession>A0ACD3A6P4</accession>
<organism evidence="1 2">
    <name type="scientific">Pluteus cervinus</name>
    <dbReference type="NCBI Taxonomy" id="181527"/>
    <lineage>
        <taxon>Eukaryota</taxon>
        <taxon>Fungi</taxon>
        <taxon>Dikarya</taxon>
        <taxon>Basidiomycota</taxon>
        <taxon>Agaricomycotina</taxon>
        <taxon>Agaricomycetes</taxon>
        <taxon>Agaricomycetidae</taxon>
        <taxon>Agaricales</taxon>
        <taxon>Pluteineae</taxon>
        <taxon>Pluteaceae</taxon>
        <taxon>Pluteus</taxon>
    </lineage>
</organism>
<reference evidence="1 2" key="1">
    <citation type="journal article" date="2019" name="Nat. Ecol. Evol.">
        <title>Megaphylogeny resolves global patterns of mushroom evolution.</title>
        <authorList>
            <person name="Varga T."/>
            <person name="Krizsan K."/>
            <person name="Foldi C."/>
            <person name="Dima B."/>
            <person name="Sanchez-Garcia M."/>
            <person name="Sanchez-Ramirez S."/>
            <person name="Szollosi G.J."/>
            <person name="Szarkandi J.G."/>
            <person name="Papp V."/>
            <person name="Albert L."/>
            <person name="Andreopoulos W."/>
            <person name="Angelini C."/>
            <person name="Antonin V."/>
            <person name="Barry K.W."/>
            <person name="Bougher N.L."/>
            <person name="Buchanan P."/>
            <person name="Buyck B."/>
            <person name="Bense V."/>
            <person name="Catcheside P."/>
            <person name="Chovatia M."/>
            <person name="Cooper J."/>
            <person name="Damon W."/>
            <person name="Desjardin D."/>
            <person name="Finy P."/>
            <person name="Geml J."/>
            <person name="Haridas S."/>
            <person name="Hughes K."/>
            <person name="Justo A."/>
            <person name="Karasinski D."/>
            <person name="Kautmanova I."/>
            <person name="Kiss B."/>
            <person name="Kocsube S."/>
            <person name="Kotiranta H."/>
            <person name="LaButti K.M."/>
            <person name="Lechner B.E."/>
            <person name="Liimatainen K."/>
            <person name="Lipzen A."/>
            <person name="Lukacs Z."/>
            <person name="Mihaltcheva S."/>
            <person name="Morgado L.N."/>
            <person name="Niskanen T."/>
            <person name="Noordeloos M.E."/>
            <person name="Ohm R.A."/>
            <person name="Ortiz-Santana B."/>
            <person name="Ovrebo C."/>
            <person name="Racz N."/>
            <person name="Riley R."/>
            <person name="Savchenko A."/>
            <person name="Shiryaev A."/>
            <person name="Soop K."/>
            <person name="Spirin V."/>
            <person name="Szebenyi C."/>
            <person name="Tomsovsky M."/>
            <person name="Tulloss R.E."/>
            <person name="Uehling J."/>
            <person name="Grigoriev I.V."/>
            <person name="Vagvolgyi C."/>
            <person name="Papp T."/>
            <person name="Martin F.M."/>
            <person name="Miettinen O."/>
            <person name="Hibbett D.S."/>
            <person name="Nagy L.G."/>
        </authorList>
    </citation>
    <scope>NUCLEOTIDE SEQUENCE [LARGE SCALE GENOMIC DNA]</scope>
    <source>
        <strain evidence="1 2">NL-1719</strain>
    </source>
</reference>
<dbReference type="EMBL" id="ML208667">
    <property type="protein sequence ID" value="TFK61367.1"/>
    <property type="molecule type" value="Genomic_DNA"/>
</dbReference>
<dbReference type="Proteomes" id="UP000308600">
    <property type="component" value="Unassembled WGS sequence"/>
</dbReference>
<gene>
    <name evidence="1" type="ORF">BDN72DRAFT_904169</name>
</gene>
<evidence type="ECO:0000313" key="2">
    <source>
        <dbReference type="Proteomes" id="UP000308600"/>
    </source>
</evidence>
<proteinExistence type="predicted"/>
<name>A0ACD3A6P4_9AGAR</name>